<keyword evidence="1" id="KW-0472">Membrane</keyword>
<dbReference type="AlphaFoldDB" id="A0A5D2FKG6"/>
<organism evidence="2 3">
    <name type="scientific">Gossypium darwinii</name>
    <name type="common">Darwin's cotton</name>
    <name type="synonym">Gossypium barbadense var. darwinii</name>
    <dbReference type="NCBI Taxonomy" id="34276"/>
    <lineage>
        <taxon>Eukaryota</taxon>
        <taxon>Viridiplantae</taxon>
        <taxon>Streptophyta</taxon>
        <taxon>Embryophyta</taxon>
        <taxon>Tracheophyta</taxon>
        <taxon>Spermatophyta</taxon>
        <taxon>Magnoliopsida</taxon>
        <taxon>eudicotyledons</taxon>
        <taxon>Gunneridae</taxon>
        <taxon>Pentapetalae</taxon>
        <taxon>rosids</taxon>
        <taxon>malvids</taxon>
        <taxon>Malvales</taxon>
        <taxon>Malvaceae</taxon>
        <taxon>Malvoideae</taxon>
        <taxon>Gossypium</taxon>
    </lineage>
</organism>
<protein>
    <submittedName>
        <fullName evidence="2">Uncharacterized protein</fullName>
    </submittedName>
</protein>
<gene>
    <name evidence="2" type="ORF">ES288_A08G121200v1</name>
</gene>
<dbReference type="Proteomes" id="UP000323506">
    <property type="component" value="Chromosome A08"/>
</dbReference>
<evidence type="ECO:0000313" key="3">
    <source>
        <dbReference type="Proteomes" id="UP000323506"/>
    </source>
</evidence>
<keyword evidence="1" id="KW-1133">Transmembrane helix</keyword>
<keyword evidence="3" id="KW-1185">Reference proteome</keyword>
<evidence type="ECO:0000313" key="2">
    <source>
        <dbReference type="EMBL" id="TYH05972.1"/>
    </source>
</evidence>
<dbReference type="EMBL" id="CM017695">
    <property type="protein sequence ID" value="TYH05972.1"/>
    <property type="molecule type" value="Genomic_DNA"/>
</dbReference>
<feature type="transmembrane region" description="Helical" evidence="1">
    <location>
        <begin position="83"/>
        <end position="112"/>
    </location>
</feature>
<name>A0A5D2FKG6_GOSDA</name>
<evidence type="ECO:0000256" key="1">
    <source>
        <dbReference type="SAM" id="Phobius"/>
    </source>
</evidence>
<proteinExistence type="predicted"/>
<keyword evidence="1" id="KW-0812">Transmembrane</keyword>
<sequence>MQCKPLSEQQLISKELDVFARELSCVRCKTFLRFTCQSIMRQGIKYASQRLDTFACVHTLALCSGVLDSLAVELKASKDFSKLYAGIAILWLHISLNQPSVVYCFFFFFYLYPLINERW</sequence>
<reference evidence="2 3" key="1">
    <citation type="submission" date="2019-06" db="EMBL/GenBank/DDBJ databases">
        <title>WGS assembly of Gossypium darwinii.</title>
        <authorList>
            <person name="Chen Z.J."/>
            <person name="Sreedasyam A."/>
            <person name="Ando A."/>
            <person name="Song Q."/>
            <person name="De L."/>
            <person name="Hulse-Kemp A."/>
            <person name="Ding M."/>
            <person name="Ye W."/>
            <person name="Kirkbride R."/>
            <person name="Jenkins J."/>
            <person name="Plott C."/>
            <person name="Lovell J."/>
            <person name="Lin Y.-M."/>
            <person name="Vaughn R."/>
            <person name="Liu B."/>
            <person name="Li W."/>
            <person name="Simpson S."/>
            <person name="Scheffler B."/>
            <person name="Saski C."/>
            <person name="Grover C."/>
            <person name="Hu G."/>
            <person name="Conover J."/>
            <person name="Carlson J."/>
            <person name="Shu S."/>
            <person name="Boston L."/>
            <person name="Williams M."/>
            <person name="Peterson D."/>
            <person name="Mcgee K."/>
            <person name="Jones D."/>
            <person name="Wendel J."/>
            <person name="Stelly D."/>
            <person name="Grimwood J."/>
            <person name="Schmutz J."/>
        </authorList>
    </citation>
    <scope>NUCLEOTIDE SEQUENCE [LARGE SCALE GENOMIC DNA]</scope>
    <source>
        <strain evidence="2">1808015.09</strain>
    </source>
</reference>
<accession>A0A5D2FKG6</accession>